<dbReference type="EMBL" id="JADBGQ010000001">
    <property type="protein sequence ID" value="KAG5415107.1"/>
    <property type="molecule type" value="Genomic_DNA"/>
</dbReference>
<feature type="compositionally biased region" description="Basic and acidic residues" evidence="1">
    <location>
        <begin position="27"/>
        <end position="46"/>
    </location>
</feature>
<keyword evidence="3" id="KW-1185">Reference proteome</keyword>
<evidence type="ECO:0000313" key="2">
    <source>
        <dbReference type="EMBL" id="KAG5415107.1"/>
    </source>
</evidence>
<feature type="region of interest" description="Disordered" evidence="1">
    <location>
        <begin position="21"/>
        <end position="60"/>
    </location>
</feature>
<organism evidence="2 3">
    <name type="scientific">Brassica rapa subsp. trilocularis</name>
    <dbReference type="NCBI Taxonomy" id="1813537"/>
    <lineage>
        <taxon>Eukaryota</taxon>
        <taxon>Viridiplantae</taxon>
        <taxon>Streptophyta</taxon>
        <taxon>Embryophyta</taxon>
        <taxon>Tracheophyta</taxon>
        <taxon>Spermatophyta</taxon>
        <taxon>Magnoliopsida</taxon>
        <taxon>eudicotyledons</taxon>
        <taxon>Gunneridae</taxon>
        <taxon>Pentapetalae</taxon>
        <taxon>rosids</taxon>
        <taxon>malvids</taxon>
        <taxon>Brassicales</taxon>
        <taxon>Brassicaceae</taxon>
        <taxon>Brassiceae</taxon>
        <taxon>Brassica</taxon>
    </lineage>
</organism>
<reference evidence="2 3" key="1">
    <citation type="submission" date="2021-03" db="EMBL/GenBank/DDBJ databases">
        <authorList>
            <person name="King G.J."/>
            <person name="Bancroft I."/>
            <person name="Baten A."/>
            <person name="Bloomfield J."/>
            <person name="Borpatragohain P."/>
            <person name="He Z."/>
            <person name="Irish N."/>
            <person name="Irwin J."/>
            <person name="Liu K."/>
            <person name="Mauleon R.P."/>
            <person name="Moore J."/>
            <person name="Morris R."/>
            <person name="Ostergaard L."/>
            <person name="Wang B."/>
            <person name="Wells R."/>
        </authorList>
    </citation>
    <scope>NUCLEOTIDE SEQUENCE [LARGE SCALE GENOMIC DNA]</scope>
    <source>
        <strain evidence="2">R-o-18</strain>
        <tissue evidence="2">Leaf</tissue>
    </source>
</reference>
<evidence type="ECO:0000256" key="1">
    <source>
        <dbReference type="SAM" id="MobiDB-lite"/>
    </source>
</evidence>
<comment type="caution">
    <text evidence="2">The sequence shown here is derived from an EMBL/GenBank/DDBJ whole genome shotgun (WGS) entry which is preliminary data.</text>
</comment>
<proteinExistence type="predicted"/>
<evidence type="ECO:0000313" key="3">
    <source>
        <dbReference type="Proteomes" id="UP000823674"/>
    </source>
</evidence>
<gene>
    <name evidence="2" type="primary">A01g506770.1_BraROA</name>
    <name evidence="2" type="ORF">IGI04_002674</name>
</gene>
<sequence length="126" mass="14402">MIGWKLLHGKERTVVLNSSPAASHVFKPTEKPREFQREREKEEQKNQSEVQPQAYLGEEDQLRPSSPLVCLGKLWSPSLSQYLIRTLRCGALLVPSCPFSLVQEELKSCPSQFQDCSLGESRQKMR</sequence>
<protein>
    <submittedName>
        <fullName evidence="2">Uncharacterized protein</fullName>
    </submittedName>
</protein>
<accession>A0ABQ7NW71</accession>
<dbReference type="Proteomes" id="UP000823674">
    <property type="component" value="Chromosome A01"/>
</dbReference>
<name>A0ABQ7NW71_BRACM</name>